<dbReference type="Gene3D" id="3.30.565.10">
    <property type="entry name" value="Histidine kinase-like ATPase, C-terminal domain"/>
    <property type="match status" value="1"/>
</dbReference>
<dbReference type="SUPFAM" id="SSF55874">
    <property type="entry name" value="ATPase domain of HSP90 chaperone/DNA topoisomerase II/histidine kinase"/>
    <property type="match status" value="1"/>
</dbReference>
<reference evidence="10" key="1">
    <citation type="submission" date="2016-01" db="EMBL/GenBank/DDBJ databases">
        <title>Whole genome sequencing of Bhargavaea cecembensis T14.</title>
        <authorList>
            <person name="Hong K.W."/>
        </authorList>
    </citation>
    <scope>NUCLEOTIDE SEQUENCE [LARGE SCALE GENOMIC DNA]</scope>
    <source>
        <strain evidence="10">M19</strain>
    </source>
</reference>
<dbReference type="GO" id="GO:0016020">
    <property type="term" value="C:membrane"/>
    <property type="evidence" value="ECO:0007669"/>
    <property type="project" value="InterPro"/>
</dbReference>
<dbReference type="RefSeq" id="WP_048004456.1">
    <property type="nucleotide sequence ID" value="NZ_CP047095.1"/>
</dbReference>
<dbReference type="OrthoDB" id="9795828at2"/>
<evidence type="ECO:0000313" key="10">
    <source>
        <dbReference type="Proteomes" id="UP000076510"/>
    </source>
</evidence>
<dbReference type="AlphaFoldDB" id="A0A0J5SQ47"/>
<dbReference type="PANTHER" id="PTHR24421">
    <property type="entry name" value="NITRATE/NITRITE SENSOR PROTEIN NARX-RELATED"/>
    <property type="match status" value="1"/>
</dbReference>
<evidence type="ECO:0000256" key="3">
    <source>
        <dbReference type="ARBA" id="ARBA00022679"/>
    </source>
</evidence>
<evidence type="ECO:0000256" key="5">
    <source>
        <dbReference type="ARBA" id="ARBA00023012"/>
    </source>
</evidence>
<feature type="domain" description="GAF" evidence="8">
    <location>
        <begin position="21"/>
        <end position="163"/>
    </location>
</feature>
<dbReference type="Gene3D" id="1.20.5.1930">
    <property type="match status" value="1"/>
</dbReference>
<organism evidence="9 10">
    <name type="scientific">Rossellomorea marisflavi</name>
    <dbReference type="NCBI Taxonomy" id="189381"/>
    <lineage>
        <taxon>Bacteria</taxon>
        <taxon>Bacillati</taxon>
        <taxon>Bacillota</taxon>
        <taxon>Bacilli</taxon>
        <taxon>Bacillales</taxon>
        <taxon>Bacillaceae</taxon>
        <taxon>Rossellomorea</taxon>
    </lineage>
</organism>
<evidence type="ECO:0000256" key="2">
    <source>
        <dbReference type="ARBA" id="ARBA00012438"/>
    </source>
</evidence>
<dbReference type="GO" id="GO:0000155">
    <property type="term" value="F:phosphorelay sensor kinase activity"/>
    <property type="evidence" value="ECO:0007669"/>
    <property type="project" value="InterPro"/>
</dbReference>
<dbReference type="InterPro" id="IPR029016">
    <property type="entry name" value="GAF-like_dom_sf"/>
</dbReference>
<dbReference type="GO" id="GO:0046983">
    <property type="term" value="F:protein dimerization activity"/>
    <property type="evidence" value="ECO:0007669"/>
    <property type="project" value="InterPro"/>
</dbReference>
<dbReference type="PANTHER" id="PTHR24421:SF40">
    <property type="entry name" value="SENSOR HISTIDINE KINASE YHCY"/>
    <property type="match status" value="1"/>
</dbReference>
<dbReference type="Proteomes" id="UP000076510">
    <property type="component" value="Unassembled WGS sequence"/>
</dbReference>
<comment type="caution">
    <text evidence="9">The sequence shown here is derived from an EMBL/GenBank/DDBJ whole genome shotgun (WGS) entry which is preliminary data.</text>
</comment>
<dbReference type="Pfam" id="PF13185">
    <property type="entry name" value="GAF_2"/>
    <property type="match status" value="1"/>
</dbReference>
<keyword evidence="3" id="KW-0808">Transferase</keyword>
<dbReference type="CDD" id="cd16917">
    <property type="entry name" value="HATPase_UhpB-NarQ-NarX-like"/>
    <property type="match status" value="1"/>
</dbReference>
<dbReference type="InterPro" id="IPR036890">
    <property type="entry name" value="HATPase_C_sf"/>
</dbReference>
<proteinExistence type="predicted"/>
<keyword evidence="4 9" id="KW-0418">Kinase</keyword>
<dbReference type="Pfam" id="PF02518">
    <property type="entry name" value="HATPase_c"/>
    <property type="match status" value="1"/>
</dbReference>
<dbReference type="Pfam" id="PF07730">
    <property type="entry name" value="HisKA_3"/>
    <property type="match status" value="1"/>
</dbReference>
<evidence type="ECO:0000256" key="4">
    <source>
        <dbReference type="ARBA" id="ARBA00022777"/>
    </source>
</evidence>
<feature type="domain" description="Signal transduction histidine kinase subgroup 3 dimerisation and phosphoacceptor" evidence="7">
    <location>
        <begin position="180"/>
        <end position="244"/>
    </location>
</feature>
<evidence type="ECO:0000259" key="6">
    <source>
        <dbReference type="Pfam" id="PF02518"/>
    </source>
</evidence>
<evidence type="ECO:0000259" key="7">
    <source>
        <dbReference type="Pfam" id="PF07730"/>
    </source>
</evidence>
<evidence type="ECO:0000259" key="8">
    <source>
        <dbReference type="Pfam" id="PF13185"/>
    </source>
</evidence>
<dbReference type="PATRIC" id="fig|189381.10.peg.3825"/>
<dbReference type="Gene3D" id="3.30.450.40">
    <property type="match status" value="1"/>
</dbReference>
<sequence length="369" mass="40891">MNEGSNIELLKEIAELLNTETEMESMMSEALNKLINGTVFTSGWIFFIDHTGKHEMVSHQNLPASLTERGCERMKEGGCWCVNRFIKGKLTKATNIIECLRIEKAIEEDPNATNDILYHATVPLQSGQESFGLLNMAAPYKTHYSQEELALLESVAFQIGSAIKRITLTKKEQELALIGERNRLARDLHDSVNQLLFSLTLTARGGSAMTGDQDVKDTFQTIQGMAQEALSEMRALIWQLKPHGLENGLVQAVRGYADMLGLKLDAEIKGLACLDSKYEEALWRVSQEALNNCKKHAGVQSVRYRLTRRSDLVELIIEDDGYGFHYDPSNSLPSVGLQGMKERIKAVGGSLTIDSALGKGTVLSVKIPC</sequence>
<dbReference type="InterPro" id="IPR011712">
    <property type="entry name" value="Sig_transdc_His_kin_sub3_dim/P"/>
</dbReference>
<protein>
    <recommendedName>
        <fullName evidence="2">histidine kinase</fullName>
        <ecNumber evidence="2">2.7.13.3</ecNumber>
    </recommendedName>
</protein>
<name>A0A0J5SQ47_9BACI</name>
<dbReference type="InterPro" id="IPR003594">
    <property type="entry name" value="HATPase_dom"/>
</dbReference>
<dbReference type="InterPro" id="IPR003018">
    <property type="entry name" value="GAF"/>
</dbReference>
<dbReference type="InterPro" id="IPR050482">
    <property type="entry name" value="Sensor_HK_TwoCompSys"/>
</dbReference>
<comment type="catalytic activity">
    <reaction evidence="1">
        <text>ATP + protein L-histidine = ADP + protein N-phospho-L-histidine.</text>
        <dbReference type="EC" id="2.7.13.3"/>
    </reaction>
</comment>
<dbReference type="EC" id="2.7.13.3" evidence="2"/>
<gene>
    <name evidence="9" type="ORF">AV649_09745</name>
</gene>
<dbReference type="EMBL" id="LQQY01000046">
    <property type="protein sequence ID" value="KZE43745.1"/>
    <property type="molecule type" value="Genomic_DNA"/>
</dbReference>
<evidence type="ECO:0000256" key="1">
    <source>
        <dbReference type="ARBA" id="ARBA00000085"/>
    </source>
</evidence>
<feature type="domain" description="Histidine kinase/HSP90-like ATPase" evidence="6">
    <location>
        <begin position="279"/>
        <end position="368"/>
    </location>
</feature>
<evidence type="ECO:0000313" key="9">
    <source>
        <dbReference type="EMBL" id="KZE43745.1"/>
    </source>
</evidence>
<dbReference type="SUPFAM" id="SSF55781">
    <property type="entry name" value="GAF domain-like"/>
    <property type="match status" value="1"/>
</dbReference>
<accession>A0A0J5SQ47</accession>
<keyword evidence="5" id="KW-0902">Two-component regulatory system</keyword>